<evidence type="ECO:0000256" key="5">
    <source>
        <dbReference type="ARBA" id="ARBA00023242"/>
    </source>
</evidence>
<feature type="region of interest" description="Disordered" evidence="7">
    <location>
        <begin position="547"/>
        <end position="616"/>
    </location>
</feature>
<feature type="region of interest" description="Disordered" evidence="7">
    <location>
        <begin position="254"/>
        <end position="276"/>
    </location>
</feature>
<keyword evidence="3" id="KW-0238">DNA-binding</keyword>
<name>A0A2P6U4W6_CHLSO</name>
<feature type="coiled-coil region" evidence="6">
    <location>
        <begin position="126"/>
        <end position="167"/>
    </location>
</feature>
<evidence type="ECO:0000256" key="7">
    <source>
        <dbReference type="SAM" id="MobiDB-lite"/>
    </source>
</evidence>
<dbReference type="SMART" id="SM00338">
    <property type="entry name" value="BRLZ"/>
    <property type="match status" value="2"/>
</dbReference>
<reference evidence="9 10" key="1">
    <citation type="journal article" date="2018" name="Plant J.">
        <title>Genome sequences of Chlorella sorokiniana UTEX 1602 and Micractinium conductrix SAG 241.80: implications to maltose excretion by a green alga.</title>
        <authorList>
            <person name="Arriola M.B."/>
            <person name="Velmurugan N."/>
            <person name="Zhang Y."/>
            <person name="Plunkett M.H."/>
            <person name="Hondzo H."/>
            <person name="Barney B.M."/>
        </authorList>
    </citation>
    <scope>NUCLEOTIDE SEQUENCE [LARGE SCALE GENOMIC DNA]</scope>
    <source>
        <strain evidence="10">UTEX 1602</strain>
    </source>
</reference>
<evidence type="ECO:0000313" key="10">
    <source>
        <dbReference type="Proteomes" id="UP000239899"/>
    </source>
</evidence>
<protein>
    <submittedName>
        <fullName evidence="9">CCAAT enhancer-binding gamma</fullName>
    </submittedName>
</protein>
<feature type="region of interest" description="Disordered" evidence="7">
    <location>
        <begin position="755"/>
        <end position="780"/>
    </location>
</feature>
<keyword evidence="2" id="KW-0805">Transcription regulation</keyword>
<dbReference type="InterPro" id="IPR004827">
    <property type="entry name" value="bZIP"/>
</dbReference>
<comment type="subcellular location">
    <subcellularLocation>
        <location evidence="1">Nucleus</location>
    </subcellularLocation>
</comment>
<feature type="domain" description="BZIP" evidence="8">
    <location>
        <begin position="624"/>
        <end position="637"/>
    </location>
</feature>
<organism evidence="9 10">
    <name type="scientific">Chlorella sorokiniana</name>
    <name type="common">Freshwater green alga</name>
    <dbReference type="NCBI Taxonomy" id="3076"/>
    <lineage>
        <taxon>Eukaryota</taxon>
        <taxon>Viridiplantae</taxon>
        <taxon>Chlorophyta</taxon>
        <taxon>core chlorophytes</taxon>
        <taxon>Trebouxiophyceae</taxon>
        <taxon>Chlorellales</taxon>
        <taxon>Chlorellaceae</taxon>
        <taxon>Chlorella clade</taxon>
        <taxon>Chlorella</taxon>
    </lineage>
</organism>
<feature type="compositionally biased region" description="Gly residues" evidence="7">
    <location>
        <begin position="755"/>
        <end position="771"/>
    </location>
</feature>
<keyword evidence="4" id="KW-0804">Transcription</keyword>
<dbReference type="PANTHER" id="PTHR23334">
    <property type="entry name" value="CCAAT/ENHANCER BINDING PROTEIN"/>
    <property type="match status" value="1"/>
</dbReference>
<dbReference type="InterPro" id="IPR031106">
    <property type="entry name" value="C/EBP"/>
</dbReference>
<dbReference type="CDD" id="cd14686">
    <property type="entry name" value="bZIP"/>
    <property type="match status" value="2"/>
</dbReference>
<evidence type="ECO:0000256" key="1">
    <source>
        <dbReference type="ARBA" id="ARBA00004123"/>
    </source>
</evidence>
<feature type="compositionally biased region" description="Low complexity" evidence="7">
    <location>
        <begin position="255"/>
        <end position="273"/>
    </location>
</feature>
<dbReference type="AlphaFoldDB" id="A0A2P6U4W6"/>
<evidence type="ECO:0000256" key="2">
    <source>
        <dbReference type="ARBA" id="ARBA00023015"/>
    </source>
</evidence>
<feature type="region of interest" description="Disordered" evidence="7">
    <location>
        <begin position="1060"/>
        <end position="1079"/>
    </location>
</feature>
<evidence type="ECO:0000259" key="8">
    <source>
        <dbReference type="PROSITE" id="PS00036"/>
    </source>
</evidence>
<feature type="domain" description="BZIP" evidence="8">
    <location>
        <begin position="115"/>
        <end position="128"/>
    </location>
</feature>
<dbReference type="PANTHER" id="PTHR23334:SF69">
    <property type="entry name" value="CCAAT_ENHANCER-BINDING PROTEIN GAMMA"/>
    <property type="match status" value="1"/>
</dbReference>
<evidence type="ECO:0000313" key="9">
    <source>
        <dbReference type="EMBL" id="PRW61356.1"/>
    </source>
</evidence>
<evidence type="ECO:0000256" key="3">
    <source>
        <dbReference type="ARBA" id="ARBA00023125"/>
    </source>
</evidence>
<dbReference type="GO" id="GO:0000981">
    <property type="term" value="F:DNA-binding transcription factor activity, RNA polymerase II-specific"/>
    <property type="evidence" value="ECO:0007669"/>
    <property type="project" value="TreeGrafter"/>
</dbReference>
<feature type="compositionally biased region" description="Low complexity" evidence="7">
    <location>
        <begin position="1070"/>
        <end position="1079"/>
    </location>
</feature>
<dbReference type="EMBL" id="LHPG02000001">
    <property type="protein sequence ID" value="PRW61356.1"/>
    <property type="molecule type" value="Genomic_DNA"/>
</dbReference>
<dbReference type="Gene3D" id="1.20.5.170">
    <property type="match status" value="2"/>
</dbReference>
<sequence>MWGQGEACSAPTAPALEDGDLLWVLGDGLVQPGQQGPAAALAAVGLEGATLLPTLQPAGAPVPALYSLEQRDGGLLQPPQSLPRPGAVEASGSGAAAGTSSAATAEAVDKQAIAREKNRLAQRRFREKERQKVAEAEAQADAMRRQLSQLRLENERLQIEHTLLEKLLVVRDAILSVVVQLDTLPPPQGQPVQSAWQPLGQRAHASLPAAPAAPAVCALLEDPAALQAASQQLAFALGELPSLEQMEAMVGQLTGSSGSERGGASSSGGSSSSAVPSNQGAAVAAAAAAATVSVTVSPPPAGATVGAAAASGVVVEKSRLQEAVPPPCPTAQKEVESIEHVDSLLGYWQQWRLHLRELFQEAQASQFADKEDVDALKAHQEDFVRVFWAACHVRPQLFNVFLARCLPPPGYDASAQWTRIAEESLPLLGDSEIAVYRRAMQRYTKAVAMAAVGVRPWVQRLQTVVAAQGSSTGSMTQLAGQHTQVREVVSRMQHACTEQYLAYMAFLADLSAHASVTLRALWHCSSDPYAPDHPAIVSEILRLHQQRQRQQQQQLAAPQPATAASAQPPPAVLNGMLQLDGGLLQPAQSLPTPGAGGGAGGAAQPAATSSAMTTEAVDKQAIAREKNRLAQRRFREKERQKAAEAEAQADAMRRQLMQLRLENERLQIEHTLLEKLLVVRDAILSVVVQLDALPPPQGRPALQGTSGGSTFGSGAAPSVTALLEDPAALQAASQQLAAALGELPSLEQMEAMVGQMGGSSGSSTGGSGGSPSGSQAATSGTPAVQAVDVAAAPPLSAVAGAAAASGVVVEKSRLQEAVPMPSDSARREAEALDHVECLYEYWRQWRMRLREVYEEAKACDFSDEDQLVALDVQMREPVEVIWAACYVQPKVFNLYLTRCLPPLNVDMSAEWTRIAEESLPLLRDTEITVYRRAIQRYTKQAAIAAVGVRPWVQRLQALVAAQREGPPSMTQMAEMHTQVREVATRLQRACTEQYLACLAFMAEVGAYTRTPIRCKWILSGGQYAPDYLAILSEIVRLHQQQRQQQRQRLAAQVEPAAIDVRSEAQPMQQDAAAGTAADA</sequence>
<dbReference type="GO" id="GO:0000978">
    <property type="term" value="F:RNA polymerase II cis-regulatory region sequence-specific DNA binding"/>
    <property type="evidence" value="ECO:0007669"/>
    <property type="project" value="TreeGrafter"/>
</dbReference>
<feature type="region of interest" description="Disordered" evidence="7">
    <location>
        <begin position="73"/>
        <end position="110"/>
    </location>
</feature>
<accession>A0A2P6U4W6</accession>
<feature type="compositionally biased region" description="Low complexity" evidence="7">
    <location>
        <begin position="548"/>
        <end position="566"/>
    </location>
</feature>
<comment type="caution">
    <text evidence="9">The sequence shown here is derived from an EMBL/GenBank/DDBJ whole genome shotgun (WGS) entry which is preliminary data.</text>
</comment>
<keyword evidence="10" id="KW-1185">Reference proteome</keyword>
<feature type="coiled-coil region" evidence="6">
    <location>
        <begin position="635"/>
        <end position="676"/>
    </location>
</feature>
<gene>
    <name evidence="9" type="ORF">C2E21_0111</name>
</gene>
<dbReference type="Proteomes" id="UP000239899">
    <property type="component" value="Unassembled WGS sequence"/>
</dbReference>
<dbReference type="PROSITE" id="PS00036">
    <property type="entry name" value="BZIP_BASIC"/>
    <property type="match status" value="2"/>
</dbReference>
<keyword evidence="5" id="KW-0539">Nucleus</keyword>
<dbReference type="GO" id="GO:0005634">
    <property type="term" value="C:nucleus"/>
    <property type="evidence" value="ECO:0007669"/>
    <property type="project" value="UniProtKB-SubCell"/>
</dbReference>
<keyword evidence="6" id="KW-0175">Coiled coil</keyword>
<proteinExistence type="predicted"/>
<feature type="compositionally biased region" description="Low complexity" evidence="7">
    <location>
        <begin position="86"/>
        <end position="106"/>
    </location>
</feature>
<dbReference type="OrthoDB" id="519517at2759"/>
<dbReference type="GO" id="GO:0006351">
    <property type="term" value="P:DNA-templated transcription"/>
    <property type="evidence" value="ECO:0007669"/>
    <property type="project" value="InterPro"/>
</dbReference>
<evidence type="ECO:0000256" key="6">
    <source>
        <dbReference type="SAM" id="Coils"/>
    </source>
</evidence>
<evidence type="ECO:0000256" key="4">
    <source>
        <dbReference type="ARBA" id="ARBA00023163"/>
    </source>
</evidence>